<dbReference type="CDD" id="cd07185">
    <property type="entry name" value="OmpA_C-like"/>
    <property type="match status" value="1"/>
</dbReference>
<dbReference type="PANTHER" id="PTHR30329">
    <property type="entry name" value="STATOR ELEMENT OF FLAGELLAR MOTOR COMPLEX"/>
    <property type="match status" value="1"/>
</dbReference>
<dbReference type="InterPro" id="IPR006665">
    <property type="entry name" value="OmpA-like"/>
</dbReference>
<evidence type="ECO:0000313" key="7">
    <source>
        <dbReference type="Proteomes" id="UP000245667"/>
    </source>
</evidence>
<keyword evidence="3" id="KW-1133">Transmembrane helix</keyword>
<evidence type="ECO:0000256" key="3">
    <source>
        <dbReference type="SAM" id="Phobius"/>
    </source>
</evidence>
<dbReference type="GO" id="GO:0016020">
    <property type="term" value="C:membrane"/>
    <property type="evidence" value="ECO:0007669"/>
    <property type="project" value="UniProtKB-UniRule"/>
</dbReference>
<organism evidence="6 7">
    <name type="scientific">Maribacter polysiphoniae</name>
    <dbReference type="NCBI Taxonomy" id="429344"/>
    <lineage>
        <taxon>Bacteria</taxon>
        <taxon>Pseudomonadati</taxon>
        <taxon>Bacteroidota</taxon>
        <taxon>Flavobacteriia</taxon>
        <taxon>Flavobacteriales</taxon>
        <taxon>Flavobacteriaceae</taxon>
        <taxon>Maribacter</taxon>
    </lineage>
</organism>
<keyword evidence="3" id="KW-0812">Transmembrane</keyword>
<dbReference type="Proteomes" id="UP000245667">
    <property type="component" value="Unassembled WGS sequence"/>
</dbReference>
<gene>
    <name evidence="5" type="ORF">HZY62_06535</name>
    <name evidence="6" type="ORF">LX92_00439</name>
</gene>
<evidence type="ECO:0000313" key="8">
    <source>
        <dbReference type="Proteomes" id="UP000651837"/>
    </source>
</evidence>
<accession>A0A316E6M5</accession>
<dbReference type="Pfam" id="PF00691">
    <property type="entry name" value="OmpA"/>
    <property type="match status" value="2"/>
</dbReference>
<name>A0A316E6M5_9FLAO</name>
<dbReference type="EMBL" id="JACWLN010000002">
    <property type="protein sequence ID" value="MBD1260235.1"/>
    <property type="molecule type" value="Genomic_DNA"/>
</dbReference>
<comment type="caution">
    <text evidence="6">The sequence shown here is derived from an EMBL/GenBank/DDBJ whole genome shotgun (WGS) entry which is preliminary data.</text>
</comment>
<dbReference type="Gene3D" id="3.30.1330.60">
    <property type="entry name" value="OmpA-like domain"/>
    <property type="match status" value="2"/>
</dbReference>
<sequence>MTKKTTNLLGIIITILAGTYFYITCCSECGMSSKKEPDKEVMAPVADEATSYPFAFSEDEFAYSANNNFNFNPSSSTILLPVTQDIEDGIGRLNSFLTENSNKVVDVTGYYKSDEENDSAFPNLGLARANAVKNYFVSKGIPSRLINIYGTLKNELVPKGNIYLGPLGYNLTERPEDADDKLKALYNRINSNPLTLKFNTAEASINLSSEQRQKFADISTYLDKVEGATANVVGHTDNTGQRATNIALGQERADFAKAYMMRNGISESKINATSKGPDEPLVSNATEEGKAQNRRTVITLN</sequence>
<evidence type="ECO:0000259" key="4">
    <source>
        <dbReference type="PROSITE" id="PS51123"/>
    </source>
</evidence>
<keyword evidence="1 3" id="KW-0472">Membrane</keyword>
<evidence type="ECO:0000256" key="1">
    <source>
        <dbReference type="PROSITE-ProRule" id="PRU00473"/>
    </source>
</evidence>
<dbReference type="EMBL" id="QGGQ01000001">
    <property type="protein sequence ID" value="PWK25696.1"/>
    <property type="molecule type" value="Genomic_DNA"/>
</dbReference>
<protein>
    <submittedName>
        <fullName evidence="5">OmpA family protein</fullName>
    </submittedName>
    <submittedName>
        <fullName evidence="6">Outer membrane protein OmpA-like peptidoglycan-associated protein</fullName>
    </submittedName>
</protein>
<reference evidence="6 7" key="1">
    <citation type="submission" date="2018-05" db="EMBL/GenBank/DDBJ databases">
        <title>Genomic Encyclopedia of Archaeal and Bacterial Type Strains, Phase II (KMG-II): from individual species to whole genera.</title>
        <authorList>
            <person name="Goeker M."/>
        </authorList>
    </citation>
    <scope>NUCLEOTIDE SEQUENCE [LARGE SCALE GENOMIC DNA]</scope>
    <source>
        <strain evidence="6 7">DSM 23514</strain>
    </source>
</reference>
<keyword evidence="8" id="KW-1185">Reference proteome</keyword>
<dbReference type="AlphaFoldDB" id="A0A316E6M5"/>
<evidence type="ECO:0000313" key="5">
    <source>
        <dbReference type="EMBL" id="MBD1260235.1"/>
    </source>
</evidence>
<dbReference type="Proteomes" id="UP000651837">
    <property type="component" value="Unassembled WGS sequence"/>
</dbReference>
<dbReference type="SUPFAM" id="SSF103088">
    <property type="entry name" value="OmpA-like"/>
    <property type="match status" value="2"/>
</dbReference>
<proteinExistence type="predicted"/>
<dbReference type="PANTHER" id="PTHR30329:SF21">
    <property type="entry name" value="LIPOPROTEIN YIAD-RELATED"/>
    <property type="match status" value="1"/>
</dbReference>
<evidence type="ECO:0000256" key="2">
    <source>
        <dbReference type="SAM" id="MobiDB-lite"/>
    </source>
</evidence>
<feature type="transmembrane region" description="Helical" evidence="3">
    <location>
        <begin position="7"/>
        <end position="23"/>
    </location>
</feature>
<reference evidence="5 8" key="2">
    <citation type="submission" date="2020-07" db="EMBL/GenBank/DDBJ databases">
        <title>The draft genome sequence of Maribacter polysiphoniae KCTC 22021.</title>
        <authorList>
            <person name="Mu L."/>
        </authorList>
    </citation>
    <scope>NUCLEOTIDE SEQUENCE [LARGE SCALE GENOMIC DNA]</scope>
    <source>
        <strain evidence="5 8">KCTC 22021</strain>
    </source>
</reference>
<feature type="domain" description="OmpA-like" evidence="4">
    <location>
        <begin position="185"/>
        <end position="301"/>
    </location>
</feature>
<dbReference type="OrthoDB" id="9763897at2"/>
<feature type="region of interest" description="Disordered" evidence="2">
    <location>
        <begin position="268"/>
        <end position="301"/>
    </location>
</feature>
<dbReference type="PROSITE" id="PS51123">
    <property type="entry name" value="OMPA_2"/>
    <property type="match status" value="1"/>
</dbReference>
<dbReference type="InterPro" id="IPR050330">
    <property type="entry name" value="Bact_OuterMem_StrucFunc"/>
</dbReference>
<dbReference type="RefSeq" id="WP_109648626.1">
    <property type="nucleotide sequence ID" value="NZ_CAJQNU010000016.1"/>
</dbReference>
<dbReference type="InterPro" id="IPR036737">
    <property type="entry name" value="OmpA-like_sf"/>
</dbReference>
<evidence type="ECO:0000313" key="6">
    <source>
        <dbReference type="EMBL" id="PWK25696.1"/>
    </source>
</evidence>